<evidence type="ECO:0000313" key="6">
    <source>
        <dbReference type="Proteomes" id="UP000002748"/>
    </source>
</evidence>
<protein>
    <recommendedName>
        <fullName evidence="4">Peptidase A1 domain-containing protein</fullName>
    </recommendedName>
</protein>
<name>J5T5X3_TRIAS</name>
<dbReference type="GeneID" id="25985062"/>
<sequence>MAAVFAVPPQSHNKTNTQRDSDTGAAQSAMSSSGEAHHDHLLIDLAIGIPPQHVKARASFSSADTVVFAGPSASFDPSSSTSYVQGLRDGKVSIDEQRHAGNISHDRIEIDGWVLTEPVVSKAGPSDHGAYLGLGYKSFVGPDNEALVHRLSTKWEKPYYGLYLPPQAFHSSIANSWRRTSPQEGSVRFGQADPRYAKGSVHWLESDSRPDGAWSVQFDGISIDGKIVPMKDYPEATLPEEDSTAFRTTSIRSGSRTNIFIDKTSRKYVLPDAMVDGLMDEVEGAVKWGYGPSNHTIWEVPCEAKNRIELKLGMRDYRLRPDDWMFTTDNRCFSDFAYLSESKTGQTQLGTRFLEAFYTLWNLNPPEVGLMRLDPGLPSPRTEPPPTGHHFNTLIDETLHLTGPISSLGLARAGFQPAKQSPRTHYYFLVVFGVCASVYCVFRLWRRGKMPFSPRSPRYSPISKELPV</sequence>
<dbReference type="HOGENOM" id="CLU_584207_0_0_1"/>
<dbReference type="EMBL" id="ALBS01000173">
    <property type="protein sequence ID" value="EJT49346.1"/>
    <property type="molecule type" value="Genomic_DNA"/>
</dbReference>
<dbReference type="AlphaFoldDB" id="J5T5X3"/>
<evidence type="ECO:0000256" key="1">
    <source>
        <dbReference type="ARBA" id="ARBA00007447"/>
    </source>
</evidence>
<dbReference type="Gene3D" id="2.40.70.10">
    <property type="entry name" value="Acid Proteases"/>
    <property type="match status" value="2"/>
</dbReference>
<feature type="transmembrane region" description="Helical" evidence="3">
    <location>
        <begin position="426"/>
        <end position="445"/>
    </location>
</feature>
<reference evidence="5 6" key="1">
    <citation type="journal article" date="2012" name="Eukaryot. Cell">
        <title>Draft genome sequence of CBS 2479, the standard type strain of Trichosporon asahii.</title>
        <authorList>
            <person name="Yang R.Y."/>
            <person name="Li H.T."/>
            <person name="Zhu H."/>
            <person name="Zhou G.P."/>
            <person name="Wang M."/>
            <person name="Wang L."/>
        </authorList>
    </citation>
    <scope>NUCLEOTIDE SEQUENCE [LARGE SCALE GENOMIC DNA]</scope>
    <source>
        <strain evidence="6">ATCC 90039 / CBS 2479 / JCM 2466 / KCTC 7840 / NCYC 2677 / UAMH 7654</strain>
    </source>
</reference>
<dbReference type="OrthoDB" id="771136at2759"/>
<dbReference type="RefSeq" id="XP_014180062.1">
    <property type="nucleotide sequence ID" value="XM_014324587.1"/>
</dbReference>
<dbReference type="InterPro" id="IPR001461">
    <property type="entry name" value="Aspartic_peptidase_A1"/>
</dbReference>
<dbReference type="GO" id="GO:0004190">
    <property type="term" value="F:aspartic-type endopeptidase activity"/>
    <property type="evidence" value="ECO:0007669"/>
    <property type="project" value="InterPro"/>
</dbReference>
<keyword evidence="3" id="KW-1133">Transmembrane helix</keyword>
<dbReference type="InterPro" id="IPR021109">
    <property type="entry name" value="Peptidase_aspartic_dom_sf"/>
</dbReference>
<dbReference type="PANTHER" id="PTHR47966">
    <property type="entry name" value="BETA-SITE APP-CLEAVING ENZYME, ISOFORM A-RELATED"/>
    <property type="match status" value="1"/>
</dbReference>
<dbReference type="VEuPathDB" id="FungiDB:A1Q1_01548"/>
<keyword evidence="3" id="KW-0812">Transmembrane</keyword>
<dbReference type="PROSITE" id="PS51767">
    <property type="entry name" value="PEPTIDASE_A1"/>
    <property type="match status" value="1"/>
</dbReference>
<dbReference type="KEGG" id="tasa:A1Q1_01548"/>
<feature type="region of interest" description="Disordered" evidence="2">
    <location>
        <begin position="1"/>
        <end position="34"/>
    </location>
</feature>
<proteinExistence type="inferred from homology"/>
<evidence type="ECO:0000256" key="2">
    <source>
        <dbReference type="SAM" id="MobiDB-lite"/>
    </source>
</evidence>
<dbReference type="Proteomes" id="UP000002748">
    <property type="component" value="Unassembled WGS sequence"/>
</dbReference>
<accession>J5T5X3</accession>
<comment type="caution">
    <text evidence="5">The sequence shown here is derived from an EMBL/GenBank/DDBJ whole genome shotgun (WGS) entry which is preliminary data.</text>
</comment>
<comment type="similarity">
    <text evidence="1">Belongs to the peptidase A1 family.</text>
</comment>
<evidence type="ECO:0000259" key="4">
    <source>
        <dbReference type="PROSITE" id="PS51767"/>
    </source>
</evidence>
<evidence type="ECO:0000313" key="5">
    <source>
        <dbReference type="EMBL" id="EJT49346.1"/>
    </source>
</evidence>
<dbReference type="SUPFAM" id="SSF50630">
    <property type="entry name" value="Acid proteases"/>
    <property type="match status" value="1"/>
</dbReference>
<keyword evidence="3" id="KW-0472">Membrane</keyword>
<feature type="compositionally biased region" description="Polar residues" evidence="2">
    <location>
        <begin position="23"/>
        <end position="34"/>
    </location>
</feature>
<dbReference type="InterPro" id="IPR033121">
    <property type="entry name" value="PEPTIDASE_A1"/>
</dbReference>
<feature type="domain" description="Peptidase A1" evidence="4">
    <location>
        <begin position="41"/>
        <end position="371"/>
    </location>
</feature>
<dbReference type="GO" id="GO:0006508">
    <property type="term" value="P:proteolysis"/>
    <property type="evidence" value="ECO:0007669"/>
    <property type="project" value="InterPro"/>
</dbReference>
<evidence type="ECO:0000256" key="3">
    <source>
        <dbReference type="SAM" id="Phobius"/>
    </source>
</evidence>
<gene>
    <name evidence="5" type="ORF">A1Q1_01548</name>
</gene>
<organism evidence="5 6">
    <name type="scientific">Trichosporon asahii var. asahii (strain ATCC 90039 / CBS 2479 / JCM 2466 / KCTC 7840 / NBRC 103889/ NCYC 2677 / UAMH 7654)</name>
    <name type="common">Yeast</name>
    <dbReference type="NCBI Taxonomy" id="1186058"/>
    <lineage>
        <taxon>Eukaryota</taxon>
        <taxon>Fungi</taxon>
        <taxon>Dikarya</taxon>
        <taxon>Basidiomycota</taxon>
        <taxon>Agaricomycotina</taxon>
        <taxon>Tremellomycetes</taxon>
        <taxon>Trichosporonales</taxon>
        <taxon>Trichosporonaceae</taxon>
        <taxon>Trichosporon</taxon>
    </lineage>
</organism>
<dbReference type="Pfam" id="PF00026">
    <property type="entry name" value="Asp"/>
    <property type="match status" value="1"/>
</dbReference>
<dbReference type="PANTHER" id="PTHR47966:SF51">
    <property type="entry name" value="BETA-SITE APP-CLEAVING ENZYME, ISOFORM A-RELATED"/>
    <property type="match status" value="1"/>
</dbReference>